<keyword evidence="3" id="KW-1185">Reference proteome</keyword>
<proteinExistence type="predicted"/>
<evidence type="ECO:0000256" key="1">
    <source>
        <dbReference type="SAM" id="MobiDB-lite"/>
    </source>
</evidence>
<organism evidence="2 3">
    <name type="scientific">Portunus trituberculatus</name>
    <name type="common">Swimming crab</name>
    <name type="synonym">Neptunus trituberculatus</name>
    <dbReference type="NCBI Taxonomy" id="210409"/>
    <lineage>
        <taxon>Eukaryota</taxon>
        <taxon>Metazoa</taxon>
        <taxon>Ecdysozoa</taxon>
        <taxon>Arthropoda</taxon>
        <taxon>Crustacea</taxon>
        <taxon>Multicrustacea</taxon>
        <taxon>Malacostraca</taxon>
        <taxon>Eumalacostraca</taxon>
        <taxon>Eucarida</taxon>
        <taxon>Decapoda</taxon>
        <taxon>Pleocyemata</taxon>
        <taxon>Brachyura</taxon>
        <taxon>Eubrachyura</taxon>
        <taxon>Portunoidea</taxon>
        <taxon>Portunidae</taxon>
        <taxon>Portuninae</taxon>
        <taxon>Portunus</taxon>
    </lineage>
</organism>
<reference evidence="2 3" key="1">
    <citation type="submission" date="2019-05" db="EMBL/GenBank/DDBJ databases">
        <title>Another draft genome of Portunus trituberculatus and its Hox gene families provides insights of decapod evolution.</title>
        <authorList>
            <person name="Jeong J.-H."/>
            <person name="Song I."/>
            <person name="Kim S."/>
            <person name="Choi T."/>
            <person name="Kim D."/>
            <person name="Ryu S."/>
            <person name="Kim W."/>
        </authorList>
    </citation>
    <scope>NUCLEOTIDE SEQUENCE [LARGE SCALE GENOMIC DNA]</scope>
    <source>
        <tissue evidence="2">Muscle</tissue>
    </source>
</reference>
<gene>
    <name evidence="2" type="ORF">E2C01_055358</name>
</gene>
<evidence type="ECO:0000313" key="3">
    <source>
        <dbReference type="Proteomes" id="UP000324222"/>
    </source>
</evidence>
<evidence type="ECO:0000313" key="2">
    <source>
        <dbReference type="EMBL" id="MPC61289.1"/>
    </source>
</evidence>
<dbReference type="AlphaFoldDB" id="A0A5B7GUS0"/>
<dbReference type="EMBL" id="VSRR010018373">
    <property type="protein sequence ID" value="MPC61289.1"/>
    <property type="molecule type" value="Genomic_DNA"/>
</dbReference>
<dbReference type="Proteomes" id="UP000324222">
    <property type="component" value="Unassembled WGS sequence"/>
</dbReference>
<feature type="region of interest" description="Disordered" evidence="1">
    <location>
        <begin position="1"/>
        <end position="20"/>
    </location>
</feature>
<sequence length="504" mass="55256">MSSHMASSPPSPAKSDVLGEGTNHPTDSVMLITSGPQSRADCFVISGTPPPAQRTLPSLLFLPKDFVHMRNAAGFFLMSPMTLILYILHAKLEQCHTRCDRASGSRLRLVTCPTERYRWTCCFLWVPSPLKIWPPRQAKFCPWRVNSYLNNLAKLPASSFSQAECLASSRPASPKPTACSRVREALLAEGAREGSLGHKLSSVYLGKRAAMADALSFTKRSQAKVGGSMRPASLSLPSAQNPDSIKCIQPLSPWEVGCERQHQVTPLLCPRHPKGGLASGNPIICASSPLFGSTATFAPPWGGYWESVSGEKEDDSSGSEDRLLESSPAFAAMMYFIYEKFPEACDLVVQDSTLFLLSMQRSEVPATTPRLRYAHPIDLMMSEASEAFTCANKSSKPSFANPDLVQHLTVLFLPLRTHRTSYFGEAPSVHEPMPYQPTHSIQHAMVDQARITTFALSNTRAVRWESYVSHLPHRFSSASKSQLCCSDVDSDLLFNSASVEKAIG</sequence>
<accession>A0A5B7GUS0</accession>
<comment type="caution">
    <text evidence="2">The sequence shown here is derived from an EMBL/GenBank/DDBJ whole genome shotgun (WGS) entry which is preliminary data.</text>
</comment>
<protein>
    <submittedName>
        <fullName evidence="2">Uncharacterized protein</fullName>
    </submittedName>
</protein>
<name>A0A5B7GUS0_PORTR</name>